<evidence type="ECO:0000259" key="1">
    <source>
        <dbReference type="Pfam" id="PF00535"/>
    </source>
</evidence>
<dbReference type="OrthoDB" id="46222at2157"/>
<comment type="caution">
    <text evidence="2">The sequence shown here is derived from an EMBL/GenBank/DDBJ whole genome shotgun (WGS) entry which is preliminary data.</text>
</comment>
<dbReference type="AlphaFoldDB" id="A0A6B0SXT4"/>
<dbReference type="Gene3D" id="3.90.550.10">
    <property type="entry name" value="Spore Coat Polysaccharide Biosynthesis Protein SpsA, Chain A"/>
    <property type="match status" value="1"/>
</dbReference>
<organism evidence="2 3">
    <name type="scientific">Halobaculum saliterrae</name>
    <dbReference type="NCBI Taxonomy" id="2073113"/>
    <lineage>
        <taxon>Archaea</taxon>
        <taxon>Methanobacteriati</taxon>
        <taxon>Methanobacteriota</taxon>
        <taxon>Stenosarchaea group</taxon>
        <taxon>Halobacteria</taxon>
        <taxon>Halobacteriales</taxon>
        <taxon>Haloferacaceae</taxon>
        <taxon>Halobaculum</taxon>
    </lineage>
</organism>
<gene>
    <name evidence="2" type="ORF">GRX01_05355</name>
</gene>
<reference evidence="2 3" key="1">
    <citation type="submission" date="2019-12" db="EMBL/GenBank/DDBJ databases">
        <title>Isolation and characterization of three novel carbon monoxide-oxidizing members of Halobacteria from salione crusts and soils.</title>
        <authorList>
            <person name="Myers M.R."/>
            <person name="King G.M."/>
        </authorList>
    </citation>
    <scope>NUCLEOTIDE SEQUENCE [LARGE SCALE GENOMIC DNA]</scope>
    <source>
        <strain evidence="2 3">WSA2</strain>
    </source>
</reference>
<accession>A0A6B0SXT4</accession>
<dbReference type="PANTHER" id="PTHR22916">
    <property type="entry name" value="GLYCOSYLTRANSFERASE"/>
    <property type="match status" value="1"/>
</dbReference>
<keyword evidence="2" id="KW-0808">Transferase</keyword>
<dbReference type="EMBL" id="WUUS01000003">
    <property type="protein sequence ID" value="MXR40770.1"/>
    <property type="molecule type" value="Genomic_DNA"/>
</dbReference>
<dbReference type="CDD" id="cd00761">
    <property type="entry name" value="Glyco_tranf_GTA_type"/>
    <property type="match status" value="1"/>
</dbReference>
<dbReference type="Proteomes" id="UP000437065">
    <property type="component" value="Unassembled WGS sequence"/>
</dbReference>
<evidence type="ECO:0000313" key="3">
    <source>
        <dbReference type="Proteomes" id="UP000437065"/>
    </source>
</evidence>
<dbReference type="GO" id="GO:0016758">
    <property type="term" value="F:hexosyltransferase activity"/>
    <property type="evidence" value="ECO:0007669"/>
    <property type="project" value="UniProtKB-ARBA"/>
</dbReference>
<protein>
    <submittedName>
        <fullName evidence="2">Glycosyltransferase</fullName>
    </submittedName>
</protein>
<sequence length="311" mass="35542">MANGELVSVIIPTYFRNEQLIQCVDSVLGQTYDPIEIIIVDDSGNGHANSIIEERSWENIKYIKFNKNRGPQEARNRGIEAASGTFIQLLDDDDYLAPTKIQKQVDIFDQCSDTGVVFCGFESDNKKTLPVRGHRGNVLKEALKFDLDACVTSTMLMRATVLDQMYPLPNTPGSDDTYLKIGLADVTDFEYVDESLVTKNQMSDSREESFGAVKGTYMIIEQYEYLYEQFDESVYLQARSRAIGREMSYLAKNKMWSVRAIYLSIKRIKIDPHPSRIEYIFPLVLLFGKLSFVPSIYVARQVRSWSDKPNR</sequence>
<dbReference type="InterPro" id="IPR001173">
    <property type="entry name" value="Glyco_trans_2-like"/>
</dbReference>
<evidence type="ECO:0000313" key="2">
    <source>
        <dbReference type="EMBL" id="MXR40770.1"/>
    </source>
</evidence>
<keyword evidence="3" id="KW-1185">Reference proteome</keyword>
<dbReference type="InterPro" id="IPR029044">
    <property type="entry name" value="Nucleotide-diphossugar_trans"/>
</dbReference>
<name>A0A6B0SXT4_9EURY</name>
<dbReference type="PANTHER" id="PTHR22916:SF3">
    <property type="entry name" value="UDP-GLCNAC:BETAGAL BETA-1,3-N-ACETYLGLUCOSAMINYLTRANSFERASE-LIKE PROTEIN 1"/>
    <property type="match status" value="1"/>
</dbReference>
<feature type="domain" description="Glycosyltransferase 2-like" evidence="1">
    <location>
        <begin position="8"/>
        <end position="135"/>
    </location>
</feature>
<dbReference type="SUPFAM" id="SSF53448">
    <property type="entry name" value="Nucleotide-diphospho-sugar transferases"/>
    <property type="match status" value="1"/>
</dbReference>
<proteinExistence type="predicted"/>
<dbReference type="Pfam" id="PF00535">
    <property type="entry name" value="Glycos_transf_2"/>
    <property type="match status" value="1"/>
</dbReference>
<dbReference type="RefSeq" id="WP_159664229.1">
    <property type="nucleotide sequence ID" value="NZ_WUUS01000003.1"/>
</dbReference>